<evidence type="ECO:0000313" key="2">
    <source>
        <dbReference type="EMBL" id="CAG7687317.1"/>
    </source>
</evidence>
<keyword evidence="3" id="KW-1185">Reference proteome</keyword>
<organism evidence="2 3">
    <name type="scientific">Allacma fusca</name>
    <dbReference type="NCBI Taxonomy" id="39272"/>
    <lineage>
        <taxon>Eukaryota</taxon>
        <taxon>Metazoa</taxon>
        <taxon>Ecdysozoa</taxon>
        <taxon>Arthropoda</taxon>
        <taxon>Hexapoda</taxon>
        <taxon>Collembola</taxon>
        <taxon>Symphypleona</taxon>
        <taxon>Sminthuridae</taxon>
        <taxon>Allacma</taxon>
    </lineage>
</organism>
<dbReference type="PANTHER" id="PTHR31761">
    <property type="entry name" value="GROWTH ARREST AND DNA DAMAGE-INDUCIBLE PROTEINS-INTERACTING PROTEIN 1 GADD45GIP1"/>
    <property type="match status" value="1"/>
</dbReference>
<dbReference type="OrthoDB" id="6247992at2759"/>
<gene>
    <name evidence="2" type="ORF">AFUS01_LOCUS3251</name>
</gene>
<evidence type="ECO:0000256" key="1">
    <source>
        <dbReference type="SAM" id="Coils"/>
    </source>
</evidence>
<sequence>MFKYKRTDFKITQNSGLTCDPTLQKWPSGSGDETALTEEELLKKLNKTRLKPHHERLLNGEIPHPTPALWTHHTVRYKRRLYGCYGETSGINPGLMWPTHDELAERLEYEKVAYPFTLQEMTERKKELRRLEKENHAKRAKEIEGKMALVEKMKEDIIAKKLAKEKEIAAAKAKRDDLMEEVRRHFGYIVDPRDERFQELLAKKEKAQKKAQKEAKKAERQKMLVERLSEGLTKETQILPIKAASPSVDEDIEEESK</sequence>
<dbReference type="Pfam" id="PF10147">
    <property type="entry name" value="CR6_interact"/>
    <property type="match status" value="1"/>
</dbReference>
<dbReference type="EMBL" id="CAJVCH010019502">
    <property type="protein sequence ID" value="CAG7687317.1"/>
    <property type="molecule type" value="Genomic_DNA"/>
</dbReference>
<feature type="coiled-coil region" evidence="1">
    <location>
        <begin position="121"/>
        <end position="235"/>
    </location>
</feature>
<dbReference type="GO" id="GO:0005739">
    <property type="term" value="C:mitochondrion"/>
    <property type="evidence" value="ECO:0007669"/>
    <property type="project" value="TreeGrafter"/>
</dbReference>
<evidence type="ECO:0008006" key="4">
    <source>
        <dbReference type="Google" id="ProtNLM"/>
    </source>
</evidence>
<protein>
    <recommendedName>
        <fullName evidence="4">39S ribosomal protein L59, mitochondrial</fullName>
    </recommendedName>
</protein>
<accession>A0A8J2J9N8</accession>
<comment type="caution">
    <text evidence="2">The sequence shown here is derived from an EMBL/GenBank/DDBJ whole genome shotgun (WGS) entry which is preliminary data.</text>
</comment>
<keyword evidence="1" id="KW-0175">Coiled coil</keyword>
<name>A0A8J2J9N8_9HEXA</name>
<dbReference type="InterPro" id="IPR018472">
    <property type="entry name" value="Ribosomal_mL64"/>
</dbReference>
<dbReference type="AlphaFoldDB" id="A0A8J2J9N8"/>
<proteinExistence type="predicted"/>
<dbReference type="GO" id="GO:0005634">
    <property type="term" value="C:nucleus"/>
    <property type="evidence" value="ECO:0007669"/>
    <property type="project" value="InterPro"/>
</dbReference>
<dbReference type="Proteomes" id="UP000708208">
    <property type="component" value="Unassembled WGS sequence"/>
</dbReference>
<dbReference type="PANTHER" id="PTHR31761:SF1">
    <property type="entry name" value="LARGE RIBOSOMAL SUBUNIT PROTEIN ML64"/>
    <property type="match status" value="1"/>
</dbReference>
<reference evidence="2" key="1">
    <citation type="submission" date="2021-06" db="EMBL/GenBank/DDBJ databases">
        <authorList>
            <person name="Hodson N. C."/>
            <person name="Mongue J. A."/>
            <person name="Jaron S. K."/>
        </authorList>
    </citation>
    <scope>NUCLEOTIDE SEQUENCE</scope>
</reference>
<evidence type="ECO:0000313" key="3">
    <source>
        <dbReference type="Proteomes" id="UP000708208"/>
    </source>
</evidence>